<organism evidence="8 9">
    <name type="scientific">Christiangramia echinicola</name>
    <dbReference type="NCBI Taxonomy" id="279359"/>
    <lineage>
        <taxon>Bacteria</taxon>
        <taxon>Pseudomonadati</taxon>
        <taxon>Bacteroidota</taxon>
        <taxon>Flavobacteriia</taxon>
        <taxon>Flavobacteriales</taxon>
        <taxon>Flavobacteriaceae</taxon>
        <taxon>Christiangramia</taxon>
    </lineage>
</organism>
<feature type="disulfide bond" description="Redox-active" evidence="5">
    <location>
        <begin position="43"/>
        <end position="48"/>
    </location>
</feature>
<dbReference type="Pfam" id="PF02852">
    <property type="entry name" value="Pyr_redox_dim"/>
    <property type="match status" value="1"/>
</dbReference>
<keyword evidence="3 4" id="KW-0274">FAD</keyword>
<evidence type="ECO:0000256" key="1">
    <source>
        <dbReference type="ARBA" id="ARBA00007532"/>
    </source>
</evidence>
<evidence type="ECO:0000256" key="3">
    <source>
        <dbReference type="ARBA" id="ARBA00022827"/>
    </source>
</evidence>
<comment type="cofactor">
    <cofactor evidence="4">
        <name>FAD</name>
        <dbReference type="ChEBI" id="CHEBI:57692"/>
    </cofactor>
    <text evidence="4">Binds 1 FAD per subunit.</text>
</comment>
<name>A0A1H1NBG9_9FLAO</name>
<dbReference type="PRINTS" id="PR00368">
    <property type="entry name" value="FADPNR"/>
</dbReference>
<dbReference type="InterPro" id="IPR004099">
    <property type="entry name" value="Pyr_nucl-diS_OxRdtase_dimer"/>
</dbReference>
<dbReference type="Pfam" id="PF07992">
    <property type="entry name" value="Pyr_redox_2"/>
    <property type="match status" value="1"/>
</dbReference>
<evidence type="ECO:0000313" key="8">
    <source>
        <dbReference type="EMBL" id="SDR96292.1"/>
    </source>
</evidence>
<dbReference type="RefSeq" id="WP_089662003.1">
    <property type="nucleotide sequence ID" value="NZ_LT629745.1"/>
</dbReference>
<feature type="binding site" evidence="4">
    <location>
        <position position="263"/>
    </location>
    <ligand>
        <name>NAD(+)</name>
        <dbReference type="ChEBI" id="CHEBI:57540"/>
    </ligand>
</feature>
<dbReference type="PRINTS" id="PR00411">
    <property type="entry name" value="PNDRDTASEI"/>
</dbReference>
<sequence>MGFEEFDVFVIGTGTAGKSVAKECVAEGLKVAIADNREFGGTCANRGCDPKKVLVGLTEILDRAGKMQGHGITKMPEFSWKDLMEFKKTFTSAVPAATEKDLEKLGIKMYHQSPKFLDENTLSVEGKTVTAKKIVIATGNKAMELPIPGRELPINSDDFLQLEELPESIIFIGAGYIGMEFAHIAARCGVEVTVIDGESRSLNNFDKDMVEHLQKASEEIGIKFIFDAEVAEVEKLQTNFRVKADQKGKKIELKAKLVVNAAGRVPSIDELDLEKGNVKYSNKGIAVNERLQSPTNKNVYACGDVSASEGLPLTPLSSQEARIVAGNILDKDREKKVDYPPQPSVVFTLPNLASVGLNEKEAKEKGYDFKVEQKYVPQWFNAKRINDDYYAYKTLIDKETGLVLGAHLLGPDAGEMINMFVMAMCGKLPCETLKGMIFSYPSWASDIKAMV</sequence>
<dbReference type="PANTHER" id="PTHR43014:SF5">
    <property type="entry name" value="GLUTATHIONE REDUCTASE (NADPH)"/>
    <property type="match status" value="1"/>
</dbReference>
<dbReference type="PIRSF" id="PIRSF000350">
    <property type="entry name" value="Mercury_reductase_MerA"/>
    <property type="match status" value="1"/>
</dbReference>
<dbReference type="Gene3D" id="3.50.50.60">
    <property type="entry name" value="FAD/NAD(P)-binding domain"/>
    <property type="match status" value="2"/>
</dbReference>
<dbReference type="Gene3D" id="3.30.390.30">
    <property type="match status" value="1"/>
</dbReference>
<gene>
    <name evidence="8" type="ORF">SAMN04488552_1657</name>
</gene>
<dbReference type="AlphaFoldDB" id="A0A1H1NBG9"/>
<evidence type="ECO:0000313" key="9">
    <source>
        <dbReference type="Proteomes" id="UP000198858"/>
    </source>
</evidence>
<keyword evidence="4" id="KW-0547">Nucleotide-binding</keyword>
<dbReference type="Proteomes" id="UP000198858">
    <property type="component" value="Chromosome I"/>
</dbReference>
<evidence type="ECO:0000256" key="4">
    <source>
        <dbReference type="PIRSR" id="PIRSR000350-3"/>
    </source>
</evidence>
<accession>A0A1H1NBG9</accession>
<evidence type="ECO:0000256" key="5">
    <source>
        <dbReference type="PIRSR" id="PIRSR000350-4"/>
    </source>
</evidence>
<feature type="binding site" evidence="4">
    <location>
        <position position="304"/>
    </location>
    <ligand>
        <name>FAD</name>
        <dbReference type="ChEBI" id="CHEBI:57692"/>
    </ligand>
</feature>
<feature type="binding site" evidence="4">
    <location>
        <position position="52"/>
    </location>
    <ligand>
        <name>FAD</name>
        <dbReference type="ChEBI" id="CHEBI:57692"/>
    </ligand>
</feature>
<proteinExistence type="inferred from homology"/>
<dbReference type="STRING" id="1250231.SAMN04488552_1657"/>
<dbReference type="InterPro" id="IPR023753">
    <property type="entry name" value="FAD/NAD-binding_dom"/>
</dbReference>
<feature type="domain" description="FAD/NAD(P)-binding" evidence="7">
    <location>
        <begin position="6"/>
        <end position="320"/>
    </location>
</feature>
<evidence type="ECO:0000256" key="2">
    <source>
        <dbReference type="ARBA" id="ARBA00022630"/>
    </source>
</evidence>
<dbReference type="PANTHER" id="PTHR43014">
    <property type="entry name" value="MERCURIC REDUCTASE"/>
    <property type="match status" value="1"/>
</dbReference>
<dbReference type="InterPro" id="IPR001100">
    <property type="entry name" value="Pyr_nuc-diS_OxRdtase"/>
</dbReference>
<comment type="similarity">
    <text evidence="1">Belongs to the class-I pyridine nucleotide-disulfide oxidoreductase family.</text>
</comment>
<feature type="domain" description="Pyridine nucleotide-disulphide oxidoreductase dimerisation" evidence="6">
    <location>
        <begin position="343"/>
        <end position="449"/>
    </location>
</feature>
<dbReference type="SUPFAM" id="SSF55424">
    <property type="entry name" value="FAD/NAD-linked reductases, dimerisation (C-terminal) domain"/>
    <property type="match status" value="1"/>
</dbReference>
<reference evidence="8 9" key="1">
    <citation type="submission" date="2016-10" db="EMBL/GenBank/DDBJ databases">
        <authorList>
            <person name="Varghese N."/>
            <person name="Submissions S."/>
        </authorList>
    </citation>
    <scope>NUCLEOTIDE SEQUENCE [LARGE SCALE GENOMIC DNA]</scope>
    <source>
        <strain evidence="8 9">Mar_2010_102</strain>
    </source>
</reference>
<dbReference type="InterPro" id="IPR016156">
    <property type="entry name" value="FAD/NAD-linked_Rdtase_dimer_sf"/>
</dbReference>
<dbReference type="SUPFAM" id="SSF51905">
    <property type="entry name" value="FAD/NAD(P)-binding domain"/>
    <property type="match status" value="1"/>
</dbReference>
<keyword evidence="4" id="KW-0520">NAD</keyword>
<keyword evidence="9" id="KW-1185">Reference proteome</keyword>
<dbReference type="EMBL" id="LT629745">
    <property type="protein sequence ID" value="SDR96292.1"/>
    <property type="molecule type" value="Genomic_DNA"/>
</dbReference>
<protein>
    <submittedName>
        <fullName evidence="8">Glutathione reductase (NADPH)</fullName>
    </submittedName>
</protein>
<dbReference type="GO" id="GO:0000166">
    <property type="term" value="F:nucleotide binding"/>
    <property type="evidence" value="ECO:0007669"/>
    <property type="project" value="UniProtKB-KW"/>
</dbReference>
<dbReference type="InterPro" id="IPR036188">
    <property type="entry name" value="FAD/NAD-bd_sf"/>
</dbReference>
<feature type="binding site" evidence="4">
    <location>
        <begin position="173"/>
        <end position="180"/>
    </location>
    <ligand>
        <name>NAD(+)</name>
        <dbReference type="ChEBI" id="CHEBI:57540"/>
    </ligand>
</feature>
<evidence type="ECO:0000259" key="7">
    <source>
        <dbReference type="Pfam" id="PF07992"/>
    </source>
</evidence>
<keyword evidence="2" id="KW-0285">Flavoprotein</keyword>
<dbReference type="GO" id="GO:0016491">
    <property type="term" value="F:oxidoreductase activity"/>
    <property type="evidence" value="ECO:0007669"/>
    <property type="project" value="InterPro"/>
</dbReference>
<evidence type="ECO:0000259" key="6">
    <source>
        <dbReference type="Pfam" id="PF02852"/>
    </source>
</evidence>